<evidence type="ECO:0000256" key="1">
    <source>
        <dbReference type="ARBA" id="ARBA00009005"/>
    </source>
</evidence>
<sequence>MSSFNMRRYKALTIGISYVRQDASCSVSGWGGLDGPVNDAERMESFLRDKLKYENVVIITDKNDPNEVSRRNILEKFNWLVDGAGDGDVLFLHYSGHGWQRPTRSHSEADNLDETIVPADCPFPANQRFVEEPIPECGLDCPCAPNDPLCWKPAYQGMIHDNEMRDILVKPLRKGVHLVSLFDCCHSGSILDLRYHYLPHGTISPMFSAKGLTTIPPELRNSAKPQLGPHSRFDRFLDLRYKESSPCVLGEALGASAGMAFGHGMPVASLQRVDDHMRNKSLQDVAVSHVLGEALGISARMAFGYGVPASSHQVVDAHMHSVRRRLQQDMAVPCALGEALGTSAGMAFGHGMPIASLRMTDDYMHAMRNESERGVAVSLSACIDHDVVFELRGRRGMLTTFFIQMLEEHNLQVCAEMLIDEMYSLFHSAWKKDWSDQLKSSPYPVLSSNRLLNLSSIFIV</sequence>
<protein>
    <submittedName>
        <fullName evidence="5">Probable MCA1-Metacaspase</fullName>
    </submittedName>
</protein>
<dbReference type="GO" id="GO:0005737">
    <property type="term" value="C:cytoplasm"/>
    <property type="evidence" value="ECO:0007669"/>
    <property type="project" value="TreeGrafter"/>
</dbReference>
<evidence type="ECO:0000259" key="4">
    <source>
        <dbReference type="Pfam" id="PF00656"/>
    </source>
</evidence>
<dbReference type="Pfam" id="PF00656">
    <property type="entry name" value="Peptidase_C14"/>
    <property type="match status" value="1"/>
</dbReference>
<keyword evidence="3" id="KW-0645">Protease</keyword>
<dbReference type="GO" id="GO:0004197">
    <property type="term" value="F:cysteine-type endopeptidase activity"/>
    <property type="evidence" value="ECO:0007669"/>
    <property type="project" value="InterPro"/>
</dbReference>
<dbReference type="GO" id="GO:0006508">
    <property type="term" value="P:proteolysis"/>
    <property type="evidence" value="ECO:0007669"/>
    <property type="project" value="InterPro"/>
</dbReference>
<feature type="domain" description="Peptidase C14 caspase" evidence="4">
    <location>
        <begin position="10"/>
        <end position="426"/>
    </location>
</feature>
<accession>G4TFV3</accession>
<dbReference type="GO" id="GO:0006915">
    <property type="term" value="P:apoptotic process"/>
    <property type="evidence" value="ECO:0007669"/>
    <property type="project" value="UniProtKB-KW"/>
</dbReference>
<dbReference type="eggNOG" id="KOG1546">
    <property type="taxonomic scope" value="Eukaryota"/>
</dbReference>
<dbReference type="HOGENOM" id="CLU_044502_0_0_1"/>
<comment type="similarity">
    <text evidence="1">Belongs to the peptidase C14B family.</text>
</comment>
<dbReference type="PANTHER" id="PTHR48104:SF30">
    <property type="entry name" value="METACASPASE-1"/>
    <property type="match status" value="1"/>
</dbReference>
<dbReference type="InterPro" id="IPR050452">
    <property type="entry name" value="Metacaspase"/>
</dbReference>
<name>G4TFV3_SERID</name>
<dbReference type="OMA" id="AFGHGMP"/>
<dbReference type="Proteomes" id="UP000007148">
    <property type="component" value="Unassembled WGS sequence"/>
</dbReference>
<dbReference type="PANTHER" id="PTHR48104">
    <property type="entry name" value="METACASPASE-4"/>
    <property type="match status" value="1"/>
</dbReference>
<organism evidence="5 6">
    <name type="scientific">Serendipita indica (strain DSM 11827)</name>
    <name type="common">Root endophyte fungus</name>
    <name type="synonym">Piriformospora indica</name>
    <dbReference type="NCBI Taxonomy" id="1109443"/>
    <lineage>
        <taxon>Eukaryota</taxon>
        <taxon>Fungi</taxon>
        <taxon>Dikarya</taxon>
        <taxon>Basidiomycota</taxon>
        <taxon>Agaricomycotina</taxon>
        <taxon>Agaricomycetes</taxon>
        <taxon>Sebacinales</taxon>
        <taxon>Serendipitaceae</taxon>
        <taxon>Serendipita</taxon>
    </lineage>
</organism>
<dbReference type="InterPro" id="IPR011600">
    <property type="entry name" value="Pept_C14_caspase"/>
</dbReference>
<keyword evidence="3" id="KW-0378">Hydrolase</keyword>
<dbReference type="AlphaFoldDB" id="G4TFV3"/>
<keyword evidence="6" id="KW-1185">Reference proteome</keyword>
<evidence type="ECO:0000313" key="6">
    <source>
        <dbReference type="Proteomes" id="UP000007148"/>
    </source>
</evidence>
<evidence type="ECO:0000256" key="2">
    <source>
        <dbReference type="ARBA" id="ARBA00022703"/>
    </source>
</evidence>
<dbReference type="EMBL" id="CAFZ01000075">
    <property type="protein sequence ID" value="CCA70197.1"/>
    <property type="molecule type" value="Genomic_DNA"/>
</dbReference>
<evidence type="ECO:0000256" key="3">
    <source>
        <dbReference type="ARBA" id="ARBA00022807"/>
    </source>
</evidence>
<reference evidence="5 6" key="1">
    <citation type="journal article" date="2011" name="PLoS Pathog.">
        <title>Endophytic Life Strategies Decoded by Genome and Transcriptome Analyses of the Mutualistic Root Symbiont Piriformospora indica.</title>
        <authorList>
            <person name="Zuccaro A."/>
            <person name="Lahrmann U."/>
            <person name="Guldener U."/>
            <person name="Langen G."/>
            <person name="Pfiffi S."/>
            <person name="Biedenkopf D."/>
            <person name="Wong P."/>
            <person name="Samans B."/>
            <person name="Grimm C."/>
            <person name="Basiewicz M."/>
            <person name="Murat C."/>
            <person name="Martin F."/>
            <person name="Kogel K.H."/>
        </authorList>
    </citation>
    <scope>NUCLEOTIDE SEQUENCE [LARGE SCALE GENOMIC DNA]</scope>
    <source>
        <strain evidence="5 6">DSM 11827</strain>
    </source>
</reference>
<dbReference type="SUPFAM" id="SSF52129">
    <property type="entry name" value="Caspase-like"/>
    <property type="match status" value="1"/>
</dbReference>
<proteinExistence type="inferred from homology"/>
<keyword evidence="3" id="KW-0788">Thiol protease</keyword>
<gene>
    <name evidence="5" type="ORF">PIIN_04136</name>
</gene>
<keyword evidence="2" id="KW-0053">Apoptosis</keyword>
<evidence type="ECO:0000313" key="5">
    <source>
        <dbReference type="EMBL" id="CCA70197.1"/>
    </source>
</evidence>
<dbReference type="InParanoid" id="G4TFV3"/>
<comment type="caution">
    <text evidence="5">The sequence shown here is derived from an EMBL/GenBank/DDBJ whole genome shotgun (WGS) entry which is preliminary data.</text>
</comment>
<dbReference type="Gene3D" id="3.40.50.12660">
    <property type="match status" value="1"/>
</dbReference>
<dbReference type="InterPro" id="IPR029030">
    <property type="entry name" value="Caspase-like_dom_sf"/>
</dbReference>
<dbReference type="OrthoDB" id="3223806at2759"/>